<organism evidence="1 2">
    <name type="scientific">Streptococcus pneumoniae</name>
    <dbReference type="NCBI Taxonomy" id="1313"/>
    <lineage>
        <taxon>Bacteria</taxon>
        <taxon>Bacillati</taxon>
        <taxon>Bacillota</taxon>
        <taxon>Bacilli</taxon>
        <taxon>Lactobacillales</taxon>
        <taxon>Streptococcaceae</taxon>
        <taxon>Streptococcus</taxon>
    </lineage>
</organism>
<accession>A0A6G2D512</accession>
<gene>
    <name evidence="1" type="ORF">GM539_11060</name>
</gene>
<evidence type="ECO:0000313" key="2">
    <source>
        <dbReference type="Proteomes" id="UP000474228"/>
    </source>
</evidence>
<dbReference type="AlphaFoldDB" id="A0A6G2D512"/>
<evidence type="ECO:0000313" key="1">
    <source>
        <dbReference type="EMBL" id="MTV63897.1"/>
    </source>
</evidence>
<reference evidence="1 2" key="1">
    <citation type="submission" date="2019-11" db="EMBL/GenBank/DDBJ databases">
        <title>Growth characteristics of pneumococcus vary with the chemical composition of the capsule and with environmental conditions.</title>
        <authorList>
            <person name="Tothpal A."/>
            <person name="Desobry K."/>
            <person name="Joshi S."/>
            <person name="Wyllie A.L."/>
            <person name="Weinberger D.M."/>
        </authorList>
    </citation>
    <scope>NUCLEOTIDE SEQUENCE [LARGE SCALE GENOMIC DNA]</scope>
    <source>
        <strain evidence="2">pnumococcus22F</strain>
    </source>
</reference>
<feature type="non-terminal residue" evidence="1">
    <location>
        <position position="1"/>
    </location>
</feature>
<sequence length="405" mass="44501">GSTQNLGRLVKHSFYHNGQKDLMRLSNATKNENFLYSHRFNLERNTDYVLNFRGFNNSALASYDVYILGRRAGESDGFTIVKKVVSSKKLSTSRCEDVSVTFNSGEMDNAYIRFDNNGSSSGTADLYITEVDLYKGYKPRTWQPHPEDAVADANKKLEATQTKMTQLAGSWVVENINSAGDIISGINLGANGHNRFVGKLTHITGETLIDRAVIKSAMVDKLKTANFEAGSVTTTILEAEAVTAEKLKVDNALIKKLTANDAFIDQLISKRIFSTKVESVISSSTFLEAYQGRIGGFTLGQFDQGGGRWISGVNQFSVGMGNGAGYGVRTAFWANWGNNWNYAGPKAWNVNTDGKMYCRNEVGFYDQVDFSNSSRANFYGNTTFSRSPVFSNGIELGSKDVLGDG</sequence>
<comment type="caution">
    <text evidence="1">The sequence shown here is derived from an EMBL/GenBank/DDBJ whole genome shotgun (WGS) entry which is preliminary data.</text>
</comment>
<dbReference type="Proteomes" id="UP000474228">
    <property type="component" value="Unassembled WGS sequence"/>
</dbReference>
<feature type="non-terminal residue" evidence="1">
    <location>
        <position position="405"/>
    </location>
</feature>
<protein>
    <submittedName>
        <fullName evidence="1">Peptidase S74</fullName>
    </submittedName>
</protein>
<name>A0A6G2D512_STREE</name>
<proteinExistence type="predicted"/>
<dbReference type="EMBL" id="WNHJ01000098">
    <property type="protein sequence ID" value="MTV63897.1"/>
    <property type="molecule type" value="Genomic_DNA"/>
</dbReference>